<protein>
    <submittedName>
        <fullName evidence="2">Uncharacterized protein</fullName>
    </submittedName>
</protein>
<evidence type="ECO:0000256" key="1">
    <source>
        <dbReference type="SAM" id="Phobius"/>
    </source>
</evidence>
<reference evidence="2 3" key="1">
    <citation type="submission" date="2018-06" db="EMBL/GenBank/DDBJ databases">
        <title>Genomic Encyclopedia of Type Strains, Phase IV (KMG-IV): sequencing the most valuable type-strain genomes for metagenomic binning, comparative biology and taxonomic classification.</title>
        <authorList>
            <person name="Goeker M."/>
        </authorList>
    </citation>
    <scope>NUCLEOTIDE SEQUENCE [LARGE SCALE GENOMIC DNA]</scope>
    <source>
        <strain evidence="2 3">DSM 22112</strain>
    </source>
</reference>
<dbReference type="EMBL" id="QNRX01000016">
    <property type="protein sequence ID" value="RBP60363.1"/>
    <property type="molecule type" value="Genomic_DNA"/>
</dbReference>
<proteinExistence type="predicted"/>
<keyword evidence="1" id="KW-0812">Transmembrane</keyword>
<feature type="transmembrane region" description="Helical" evidence="1">
    <location>
        <begin position="6"/>
        <end position="21"/>
    </location>
</feature>
<keyword evidence="1" id="KW-1133">Transmembrane helix</keyword>
<accession>A0A366I1X8</accession>
<evidence type="ECO:0000313" key="2">
    <source>
        <dbReference type="EMBL" id="RBP60363.1"/>
    </source>
</evidence>
<organism evidence="2 3">
    <name type="scientific">Alkalibaculum bacchi</name>
    <dbReference type="NCBI Taxonomy" id="645887"/>
    <lineage>
        <taxon>Bacteria</taxon>
        <taxon>Bacillati</taxon>
        <taxon>Bacillota</taxon>
        <taxon>Clostridia</taxon>
        <taxon>Eubacteriales</taxon>
        <taxon>Eubacteriaceae</taxon>
        <taxon>Alkalibaculum</taxon>
    </lineage>
</organism>
<keyword evidence="3" id="KW-1185">Reference proteome</keyword>
<evidence type="ECO:0000313" key="3">
    <source>
        <dbReference type="Proteomes" id="UP000253490"/>
    </source>
</evidence>
<keyword evidence="1" id="KW-0472">Membrane</keyword>
<dbReference type="AlphaFoldDB" id="A0A366I1X8"/>
<sequence length="48" mass="5521">MDYFLIGIITIFIVALIVLMIKKSMRATNSKVEEDFDKEIVELDTLEA</sequence>
<gene>
    <name evidence="2" type="ORF">DES36_11620</name>
</gene>
<name>A0A366I1X8_9FIRM</name>
<comment type="caution">
    <text evidence="2">The sequence shown here is derived from an EMBL/GenBank/DDBJ whole genome shotgun (WGS) entry which is preliminary data.</text>
</comment>
<dbReference type="Proteomes" id="UP000253490">
    <property type="component" value="Unassembled WGS sequence"/>
</dbReference>